<dbReference type="OrthoDB" id="9804819at2"/>
<dbReference type="EMBL" id="CP019699">
    <property type="protein sequence ID" value="AQS55478.1"/>
    <property type="molecule type" value="Genomic_DNA"/>
</dbReference>
<dbReference type="Pfam" id="PF00005">
    <property type="entry name" value="ABC_tran"/>
    <property type="match status" value="1"/>
</dbReference>
<dbReference type="Gene3D" id="3.40.50.300">
    <property type="entry name" value="P-loop containing nucleotide triphosphate hydrolases"/>
    <property type="match status" value="1"/>
</dbReference>
<evidence type="ECO:0000313" key="2">
    <source>
        <dbReference type="EMBL" id="AQS55478.1"/>
    </source>
</evidence>
<gene>
    <name evidence="2" type="ORF">B0W44_06440</name>
</gene>
<dbReference type="STRING" id="1471761.B0W44_06440"/>
<evidence type="ECO:0000259" key="1">
    <source>
        <dbReference type="PROSITE" id="PS50893"/>
    </source>
</evidence>
<name>A0A1U9K623_9BACL</name>
<feature type="domain" description="ABC transporter" evidence="1">
    <location>
        <begin position="4"/>
        <end position="234"/>
    </location>
</feature>
<dbReference type="GO" id="GO:0005524">
    <property type="term" value="F:ATP binding"/>
    <property type="evidence" value="ECO:0007669"/>
    <property type="project" value="InterPro"/>
</dbReference>
<dbReference type="PANTHER" id="PTHR43582:SF2">
    <property type="entry name" value="LINEARMYCIN RESISTANCE ATP-BINDING PROTEIN LNRL"/>
    <property type="match status" value="1"/>
</dbReference>
<sequence>MTVLQVKQLTARVADHIQFVDVNLSVGAGEIYGILGDAKSGKTEFIQLLSGMRTPDRGWVKVDDCRVHDNIRRAQRHIGVLSRRLALFPMMTVENNLQYWGRLSERSTHRLESDIDRVLRYVHYQKRKEEVVAALGALDRKRVHLAAALLHKPKVLLLDQPTEPMTEREREAFLQIVQKLQRDGQAVVYATDKVHEIQHIATRVAIMDEGKILVEGTVEELRSLLGGQSQIVIRCRPLHAWVKLVEETATVHTVDEEKRELRLWTTKPKELLSRIFSDWQDNGLVAESVRVVEPTLEGVYLHLTGKSLENG</sequence>
<protein>
    <recommendedName>
        <fullName evidence="1">ABC transporter domain-containing protein</fullName>
    </recommendedName>
</protein>
<keyword evidence="3" id="KW-1185">Reference proteome</keyword>
<proteinExistence type="predicted"/>
<dbReference type="AlphaFoldDB" id="A0A1U9K623"/>
<organism evidence="2 3">
    <name type="scientific">Novibacillus thermophilus</name>
    <dbReference type="NCBI Taxonomy" id="1471761"/>
    <lineage>
        <taxon>Bacteria</taxon>
        <taxon>Bacillati</taxon>
        <taxon>Bacillota</taxon>
        <taxon>Bacilli</taxon>
        <taxon>Bacillales</taxon>
        <taxon>Thermoactinomycetaceae</taxon>
        <taxon>Novibacillus</taxon>
    </lineage>
</organism>
<dbReference type="PROSITE" id="PS50893">
    <property type="entry name" value="ABC_TRANSPORTER_2"/>
    <property type="match status" value="1"/>
</dbReference>
<dbReference type="Proteomes" id="UP000188603">
    <property type="component" value="Chromosome"/>
</dbReference>
<dbReference type="InterPro" id="IPR003439">
    <property type="entry name" value="ABC_transporter-like_ATP-bd"/>
</dbReference>
<dbReference type="GO" id="GO:0016887">
    <property type="term" value="F:ATP hydrolysis activity"/>
    <property type="evidence" value="ECO:0007669"/>
    <property type="project" value="InterPro"/>
</dbReference>
<dbReference type="KEGG" id="ntr:B0W44_06440"/>
<dbReference type="InterPro" id="IPR027417">
    <property type="entry name" value="P-loop_NTPase"/>
</dbReference>
<dbReference type="SUPFAM" id="SSF52540">
    <property type="entry name" value="P-loop containing nucleoside triphosphate hydrolases"/>
    <property type="match status" value="1"/>
</dbReference>
<accession>A0A1U9K623</accession>
<dbReference type="PANTHER" id="PTHR43582">
    <property type="entry name" value="LINEARMYCIN RESISTANCE ATP-BINDING PROTEIN LNRL"/>
    <property type="match status" value="1"/>
</dbReference>
<evidence type="ECO:0000313" key="3">
    <source>
        <dbReference type="Proteomes" id="UP000188603"/>
    </source>
</evidence>
<reference evidence="2 3" key="1">
    <citation type="journal article" date="2015" name="Int. J. Syst. Evol. Microbiol.">
        <title>Novibacillus thermophilus gen. nov., sp. nov., a Gram-staining-negative and moderately thermophilic member of the family Thermoactinomycetaceae.</title>
        <authorList>
            <person name="Yang G."/>
            <person name="Chen J."/>
            <person name="Zhou S."/>
        </authorList>
    </citation>
    <scope>NUCLEOTIDE SEQUENCE [LARGE SCALE GENOMIC DNA]</scope>
    <source>
        <strain evidence="2 3">SG-1</strain>
    </source>
</reference>